<dbReference type="InterPro" id="IPR036156">
    <property type="entry name" value="Beta-gal/glucu_dom_sf"/>
</dbReference>
<accession>A0A381ZT50</accession>
<evidence type="ECO:0000259" key="6">
    <source>
        <dbReference type="Pfam" id="PF02837"/>
    </source>
</evidence>
<dbReference type="InterPro" id="IPR013783">
    <property type="entry name" value="Ig-like_fold"/>
</dbReference>
<dbReference type="GO" id="GO:0004553">
    <property type="term" value="F:hydrolase activity, hydrolyzing O-glycosyl compounds"/>
    <property type="evidence" value="ECO:0007669"/>
    <property type="project" value="InterPro"/>
</dbReference>
<dbReference type="EMBL" id="UINC01022406">
    <property type="protein sequence ID" value="SVA91943.1"/>
    <property type="molecule type" value="Genomic_DNA"/>
</dbReference>
<dbReference type="Pfam" id="PF00703">
    <property type="entry name" value="Glyco_hydro_2"/>
    <property type="match status" value="1"/>
</dbReference>
<feature type="domain" description="Glycoside hydrolase family 2 immunoglobulin-like beta-sandwich" evidence="4">
    <location>
        <begin position="216"/>
        <end position="310"/>
    </location>
</feature>
<comment type="similarity">
    <text evidence="1">Belongs to the glycosyl hydrolase 2 family.</text>
</comment>
<keyword evidence="2" id="KW-0378">Hydrolase</keyword>
<dbReference type="Gene3D" id="2.60.40.10">
    <property type="entry name" value="Immunoglobulins"/>
    <property type="match status" value="1"/>
</dbReference>
<dbReference type="Gene3D" id="2.60.120.260">
    <property type="entry name" value="Galactose-binding domain-like"/>
    <property type="match status" value="2"/>
</dbReference>
<dbReference type="GO" id="GO:0005975">
    <property type="term" value="P:carbohydrate metabolic process"/>
    <property type="evidence" value="ECO:0007669"/>
    <property type="project" value="InterPro"/>
</dbReference>
<dbReference type="InterPro" id="IPR006103">
    <property type="entry name" value="Glyco_hydro_2_cat"/>
</dbReference>
<feature type="domain" description="Glycoside hydrolase family 2 catalytic" evidence="5">
    <location>
        <begin position="352"/>
        <end position="479"/>
    </location>
</feature>
<evidence type="ECO:0000313" key="7">
    <source>
        <dbReference type="EMBL" id="SVA91943.1"/>
    </source>
</evidence>
<feature type="domain" description="Glycosyl hydrolases family 2 sugar binding" evidence="6">
    <location>
        <begin position="108"/>
        <end position="210"/>
    </location>
</feature>
<dbReference type="AlphaFoldDB" id="A0A381ZT50"/>
<dbReference type="InterPro" id="IPR006102">
    <property type="entry name" value="Ig-like_GH2"/>
</dbReference>
<dbReference type="Pfam" id="PF02837">
    <property type="entry name" value="Glyco_hydro_2_N"/>
    <property type="match status" value="1"/>
</dbReference>
<evidence type="ECO:0000256" key="3">
    <source>
        <dbReference type="ARBA" id="ARBA00023295"/>
    </source>
</evidence>
<gene>
    <name evidence="7" type="ORF">METZ01_LOCUS144797</name>
</gene>
<dbReference type="InterPro" id="IPR006104">
    <property type="entry name" value="Glyco_hydro_2_N"/>
</dbReference>
<dbReference type="InterPro" id="IPR008979">
    <property type="entry name" value="Galactose-bd-like_sf"/>
</dbReference>
<dbReference type="InterPro" id="IPR051913">
    <property type="entry name" value="GH2_Domain-Containing"/>
</dbReference>
<sequence length="758" mass="86185">MKLPVRFAASLLAFLLASCLAWADWKPVGDKIKTRWAQKVTPDNAWREYPRPQMVREDWQNLNGLWDYTVRQRSAPENNTAPETWVGKILVPYCIESSLSGVGRILQPNEELWYQRTFEVSKKNSRKLLHFEAVDYQCEVWINGQRVGTHKGGNTPFSFDVTKAVTEGENTVRLKVIDETADYQLRGKQVRRPGGIYYTRVSGIWQTVWLESVPRTYVKSLRINSDATKGIIDVKTEIDGDADMVPSVKISASFEGREVGSVTGSVKGTRLTVKAPRLWSPDKPNLYDLKVELILRGQTIDVVESYVGIRSVGKHLDASGNWRFTLNGKEIFHLGPLDQGWFPDGLLTPASDEAMVFDIDYLKAAGFNCIRNHIKVRPRRYYAYCDRVGMMIWQDQVSGTPHPKWTRLQPNPKDKDWPDEAHEQFMYELKEMIDYLYNAPSIVSWVPFNEAWGQHRTLEVGKWTVAYDPSRLVNVASGGNFWPVGDVVDHHSYPHPHFPVYDSRFKEYLKVVGEFGGHGFVVDKKNLWNPGAKNWGYGGLPKSKEELLGRYRESIQRMIRLKQAGVAGGIYTQTTDVEAEVNGLMTYDREVKKFPAEELRRLHEKLYAAKLLGKPALPVAAQNKVPVRYTTTEPVDDWMKPGFDDHKWKQGAAGLGAPGTPNANIKTIWNTPRVWIRTSFDYDPIKGKLLLNVFWDENPTIYVNGVVAAKLVGYTTHYELRKISDAAQASLKKGKNTLAIYCQNALGGQYVDVSLVYE</sequence>
<name>A0A381ZT50_9ZZZZ</name>
<evidence type="ECO:0000259" key="5">
    <source>
        <dbReference type="Pfam" id="PF02836"/>
    </source>
</evidence>
<keyword evidence="3" id="KW-0326">Glycosidase</keyword>
<evidence type="ECO:0000259" key="4">
    <source>
        <dbReference type="Pfam" id="PF00703"/>
    </source>
</evidence>
<proteinExistence type="inferred from homology"/>
<evidence type="ECO:0008006" key="8">
    <source>
        <dbReference type="Google" id="ProtNLM"/>
    </source>
</evidence>
<dbReference type="SUPFAM" id="SSF51445">
    <property type="entry name" value="(Trans)glycosidases"/>
    <property type="match status" value="1"/>
</dbReference>
<evidence type="ECO:0000256" key="1">
    <source>
        <dbReference type="ARBA" id="ARBA00007401"/>
    </source>
</evidence>
<organism evidence="7">
    <name type="scientific">marine metagenome</name>
    <dbReference type="NCBI Taxonomy" id="408172"/>
    <lineage>
        <taxon>unclassified sequences</taxon>
        <taxon>metagenomes</taxon>
        <taxon>ecological metagenomes</taxon>
    </lineage>
</organism>
<dbReference type="PROSITE" id="PS51257">
    <property type="entry name" value="PROKAR_LIPOPROTEIN"/>
    <property type="match status" value="1"/>
</dbReference>
<dbReference type="PANTHER" id="PTHR42732:SF2">
    <property type="entry name" value="BETA-MANNOSIDASE"/>
    <property type="match status" value="1"/>
</dbReference>
<dbReference type="Gene3D" id="3.20.20.80">
    <property type="entry name" value="Glycosidases"/>
    <property type="match status" value="1"/>
</dbReference>
<dbReference type="PANTHER" id="PTHR42732">
    <property type="entry name" value="BETA-GALACTOSIDASE"/>
    <property type="match status" value="1"/>
</dbReference>
<protein>
    <recommendedName>
        <fullName evidence="8">Beta-galactosidase</fullName>
    </recommendedName>
</protein>
<dbReference type="SUPFAM" id="SSF49785">
    <property type="entry name" value="Galactose-binding domain-like"/>
    <property type="match status" value="2"/>
</dbReference>
<dbReference type="Pfam" id="PF02836">
    <property type="entry name" value="Glyco_hydro_2_C"/>
    <property type="match status" value="1"/>
</dbReference>
<reference evidence="7" key="1">
    <citation type="submission" date="2018-05" db="EMBL/GenBank/DDBJ databases">
        <authorList>
            <person name="Lanie J.A."/>
            <person name="Ng W.-L."/>
            <person name="Kazmierczak K.M."/>
            <person name="Andrzejewski T.M."/>
            <person name="Davidsen T.M."/>
            <person name="Wayne K.J."/>
            <person name="Tettelin H."/>
            <person name="Glass J.I."/>
            <person name="Rusch D."/>
            <person name="Podicherti R."/>
            <person name="Tsui H.-C.T."/>
            <person name="Winkler M.E."/>
        </authorList>
    </citation>
    <scope>NUCLEOTIDE SEQUENCE</scope>
</reference>
<dbReference type="SUPFAM" id="SSF49303">
    <property type="entry name" value="beta-Galactosidase/glucuronidase domain"/>
    <property type="match status" value="1"/>
</dbReference>
<evidence type="ECO:0000256" key="2">
    <source>
        <dbReference type="ARBA" id="ARBA00022801"/>
    </source>
</evidence>
<dbReference type="InterPro" id="IPR017853">
    <property type="entry name" value="GH"/>
</dbReference>